<reference evidence="13 14" key="1">
    <citation type="submission" date="2017-07" db="EMBL/GenBank/DDBJ databases">
        <title>Bifidobacterium novel species.</title>
        <authorList>
            <person name="Lugli G.A."/>
            <person name="Milani C."/>
            <person name="Duranti S."/>
            <person name="Mangifesta M."/>
        </authorList>
    </citation>
    <scope>NUCLEOTIDE SEQUENCE [LARGE SCALE GENOMIC DNA]</scope>
    <source>
        <strain evidence="14">Uis1B</strain>
    </source>
</reference>
<evidence type="ECO:0000259" key="11">
    <source>
        <dbReference type="PROSITE" id="PS50011"/>
    </source>
</evidence>
<evidence type="ECO:0000256" key="3">
    <source>
        <dbReference type="ARBA" id="ARBA00022679"/>
    </source>
</evidence>
<accession>A0A2N5J8D7</accession>
<dbReference type="SUPFAM" id="SSF56112">
    <property type="entry name" value="Protein kinase-like (PK-like)"/>
    <property type="match status" value="1"/>
</dbReference>
<keyword evidence="2 13" id="KW-0723">Serine/threonine-protein kinase</keyword>
<dbReference type="InterPro" id="IPR000719">
    <property type="entry name" value="Prot_kinase_dom"/>
</dbReference>
<evidence type="ECO:0000259" key="12">
    <source>
        <dbReference type="PROSITE" id="PS51178"/>
    </source>
</evidence>
<evidence type="ECO:0000256" key="7">
    <source>
        <dbReference type="ARBA" id="ARBA00047899"/>
    </source>
</evidence>
<evidence type="ECO:0000313" key="13">
    <source>
        <dbReference type="EMBL" id="PLS30478.1"/>
    </source>
</evidence>
<dbReference type="Proteomes" id="UP000235050">
    <property type="component" value="Unassembled WGS sequence"/>
</dbReference>
<evidence type="ECO:0000313" key="14">
    <source>
        <dbReference type="Proteomes" id="UP000235050"/>
    </source>
</evidence>
<dbReference type="InterPro" id="IPR005543">
    <property type="entry name" value="PASTA_dom"/>
</dbReference>
<dbReference type="PROSITE" id="PS00108">
    <property type="entry name" value="PROTEIN_KINASE_ST"/>
    <property type="match status" value="1"/>
</dbReference>
<dbReference type="PROSITE" id="PS50011">
    <property type="entry name" value="PROTEIN_KINASE_DOM"/>
    <property type="match status" value="1"/>
</dbReference>
<feature type="domain" description="PASTA" evidence="12">
    <location>
        <begin position="571"/>
        <end position="637"/>
    </location>
</feature>
<dbReference type="EC" id="2.7.11.1" evidence="1"/>
<keyword evidence="6" id="KW-0067">ATP-binding</keyword>
<evidence type="ECO:0000256" key="9">
    <source>
        <dbReference type="SAM" id="MobiDB-lite"/>
    </source>
</evidence>
<keyword evidence="4" id="KW-0547">Nucleotide-binding</keyword>
<keyword evidence="5 13" id="KW-0418">Kinase</keyword>
<keyword evidence="14" id="KW-1185">Reference proteome</keyword>
<proteinExistence type="predicted"/>
<keyword evidence="10" id="KW-0472">Membrane</keyword>
<dbReference type="Pfam" id="PF03793">
    <property type="entry name" value="PASTA"/>
    <property type="match status" value="3"/>
</dbReference>
<comment type="catalytic activity">
    <reaction evidence="7">
        <text>L-threonyl-[protein] + ATP = O-phospho-L-threonyl-[protein] + ADP + H(+)</text>
        <dbReference type="Rhea" id="RHEA:46608"/>
        <dbReference type="Rhea" id="RHEA-COMP:11060"/>
        <dbReference type="Rhea" id="RHEA-COMP:11605"/>
        <dbReference type="ChEBI" id="CHEBI:15378"/>
        <dbReference type="ChEBI" id="CHEBI:30013"/>
        <dbReference type="ChEBI" id="CHEBI:30616"/>
        <dbReference type="ChEBI" id="CHEBI:61977"/>
        <dbReference type="ChEBI" id="CHEBI:456216"/>
        <dbReference type="EC" id="2.7.11.1"/>
    </reaction>
</comment>
<dbReference type="InterPro" id="IPR011009">
    <property type="entry name" value="Kinase-like_dom_sf"/>
</dbReference>
<dbReference type="Pfam" id="PF00069">
    <property type="entry name" value="Pkinase"/>
    <property type="match status" value="1"/>
</dbReference>
<keyword evidence="10" id="KW-0812">Transmembrane</keyword>
<dbReference type="EMBL" id="NMWU01000029">
    <property type="protein sequence ID" value="PLS30478.1"/>
    <property type="molecule type" value="Genomic_DNA"/>
</dbReference>
<feature type="region of interest" description="Disordered" evidence="9">
    <location>
        <begin position="299"/>
        <end position="383"/>
    </location>
</feature>
<keyword evidence="10" id="KW-1133">Transmembrane helix</keyword>
<organism evidence="13 14">
    <name type="scientific">Bifidobacterium margollesii</name>
    <dbReference type="NCBI Taxonomy" id="2020964"/>
    <lineage>
        <taxon>Bacteria</taxon>
        <taxon>Bacillati</taxon>
        <taxon>Actinomycetota</taxon>
        <taxon>Actinomycetes</taxon>
        <taxon>Bifidobacteriales</taxon>
        <taxon>Bifidobacteriaceae</taxon>
        <taxon>Bifidobacterium</taxon>
    </lineage>
</organism>
<dbReference type="PANTHER" id="PTHR43289">
    <property type="entry name" value="MITOGEN-ACTIVATED PROTEIN KINASE KINASE KINASE 20-RELATED"/>
    <property type="match status" value="1"/>
</dbReference>
<dbReference type="InterPro" id="IPR008271">
    <property type="entry name" value="Ser/Thr_kinase_AS"/>
</dbReference>
<dbReference type="CDD" id="cd14014">
    <property type="entry name" value="STKc_PknB_like"/>
    <property type="match status" value="1"/>
</dbReference>
<dbReference type="GO" id="GO:0005524">
    <property type="term" value="F:ATP binding"/>
    <property type="evidence" value="ECO:0007669"/>
    <property type="project" value="UniProtKB-KW"/>
</dbReference>
<dbReference type="Gene3D" id="1.10.510.10">
    <property type="entry name" value="Transferase(Phosphotransferase) domain 1"/>
    <property type="match status" value="1"/>
</dbReference>
<evidence type="ECO:0000256" key="2">
    <source>
        <dbReference type="ARBA" id="ARBA00022527"/>
    </source>
</evidence>
<keyword evidence="3" id="KW-0808">Transferase</keyword>
<comment type="catalytic activity">
    <reaction evidence="8">
        <text>L-seryl-[protein] + ATP = O-phospho-L-seryl-[protein] + ADP + H(+)</text>
        <dbReference type="Rhea" id="RHEA:17989"/>
        <dbReference type="Rhea" id="RHEA-COMP:9863"/>
        <dbReference type="Rhea" id="RHEA-COMP:11604"/>
        <dbReference type="ChEBI" id="CHEBI:15378"/>
        <dbReference type="ChEBI" id="CHEBI:29999"/>
        <dbReference type="ChEBI" id="CHEBI:30616"/>
        <dbReference type="ChEBI" id="CHEBI:83421"/>
        <dbReference type="ChEBI" id="CHEBI:456216"/>
        <dbReference type="EC" id="2.7.11.1"/>
    </reaction>
</comment>
<protein>
    <recommendedName>
        <fullName evidence="1">non-specific serine/threonine protein kinase</fullName>
        <ecNumber evidence="1">2.7.11.1</ecNumber>
    </recommendedName>
</protein>
<feature type="transmembrane region" description="Helical" evidence="10">
    <location>
        <begin position="388"/>
        <end position="410"/>
    </location>
</feature>
<dbReference type="CDD" id="cd06577">
    <property type="entry name" value="PASTA_pknB"/>
    <property type="match status" value="3"/>
</dbReference>
<dbReference type="RefSeq" id="WP_101617344.1">
    <property type="nucleotide sequence ID" value="NZ_NMWU01000029.1"/>
</dbReference>
<dbReference type="PROSITE" id="PS51178">
    <property type="entry name" value="PASTA"/>
    <property type="match status" value="2"/>
</dbReference>
<comment type="caution">
    <text evidence="13">The sequence shown here is derived from an EMBL/GenBank/DDBJ whole genome shotgun (WGS) entry which is preliminary data.</text>
</comment>
<dbReference type="AlphaFoldDB" id="A0A2N5J8D7"/>
<dbReference type="Gene3D" id="3.30.10.20">
    <property type="match status" value="4"/>
</dbReference>
<evidence type="ECO:0000256" key="1">
    <source>
        <dbReference type="ARBA" id="ARBA00012513"/>
    </source>
</evidence>
<dbReference type="SMART" id="SM00220">
    <property type="entry name" value="S_TKc"/>
    <property type="match status" value="1"/>
</dbReference>
<evidence type="ECO:0000256" key="8">
    <source>
        <dbReference type="ARBA" id="ARBA00048679"/>
    </source>
</evidence>
<evidence type="ECO:0000256" key="5">
    <source>
        <dbReference type="ARBA" id="ARBA00022777"/>
    </source>
</evidence>
<name>A0A2N5J8D7_9BIFI</name>
<feature type="domain" description="Protein kinase" evidence="11">
    <location>
        <begin position="17"/>
        <end position="280"/>
    </location>
</feature>
<sequence length="713" mass="76108">MSEVMETPIGRTIDGRYQIVRKIAEGGMATVYEARDVRLDRTVAVKIMHMQLAQGPHRDQFVQRFQREARSAAAIANTHIVQIYDTGEYEGLDYLVMEYVHGVNLRHEMNRQGTFTVRETLRIIGEILDGLAAAHGVGVVHRDIKPENIMINDRGRVQITDFGLAKAASQATLATTGMLLGTAAYLAPEMIENNQATPQGDLYSVGIVAWEMLTGEVPFVSDNPVTMVFKHVHEDIPPLKLNHPSLPAPVSDFIALLTNRSIERRPPDAMAALVRLSETLDALSPADLSYRVGNQDDHATSLLPVGKPPAPHAAAGTDRVTDTDRAKGSPRAAALPSPSGSDAGTDHATTEVISDADATHPGSADSVPVKTRGRNGSDGKPRRSRRTIGIIVAVVALLAAVGGGFAWWYYLGPGSYWEVPAADDVSCAENQPCSLKGADFASYERTLKVSGIPYSSTEQYSDTVRKGGIISASPAQVGDRISKRNNETMTFVISKGVQKLTIPTDITDSASANGKAPVAALSRIGFSNVRHDANADQYSMDVPEGSAISVSPKPGSTIDHNEQITVVLSKGLMPVTMPNIEGMTKASAKAALEALHLNVTFTEEFSDSVDSGKVASASAKTGDELHWKDSVSVVISKGPQMATVPNLVGKSTSDARKALTSMGFKVKVNVQVKKPNSNDPVFDMVSGTDPAAGSSVRLRDKSGNATTITINVV</sequence>
<dbReference type="Gene3D" id="3.30.200.20">
    <property type="entry name" value="Phosphorylase Kinase, domain 1"/>
    <property type="match status" value="1"/>
</dbReference>
<evidence type="ECO:0000256" key="6">
    <source>
        <dbReference type="ARBA" id="ARBA00022840"/>
    </source>
</evidence>
<evidence type="ECO:0000256" key="4">
    <source>
        <dbReference type="ARBA" id="ARBA00022741"/>
    </source>
</evidence>
<gene>
    <name evidence="13" type="ORF">Uis1B_1623</name>
</gene>
<dbReference type="FunFam" id="3.30.200.20:FF:000035">
    <property type="entry name" value="Serine/threonine protein kinase Stk1"/>
    <property type="match status" value="1"/>
</dbReference>
<dbReference type="PANTHER" id="PTHR43289:SF34">
    <property type="entry name" value="SERINE_THREONINE-PROTEIN KINASE YBDM-RELATED"/>
    <property type="match status" value="1"/>
</dbReference>
<feature type="domain" description="PASTA" evidence="12">
    <location>
        <begin position="638"/>
        <end position="712"/>
    </location>
</feature>
<dbReference type="GO" id="GO:0004674">
    <property type="term" value="F:protein serine/threonine kinase activity"/>
    <property type="evidence" value="ECO:0007669"/>
    <property type="project" value="UniProtKB-KW"/>
</dbReference>
<dbReference type="OrthoDB" id="9762169at2"/>
<dbReference type="SMART" id="SM00740">
    <property type="entry name" value="PASTA"/>
    <property type="match status" value="4"/>
</dbReference>
<evidence type="ECO:0000256" key="10">
    <source>
        <dbReference type="SAM" id="Phobius"/>
    </source>
</evidence>